<keyword evidence="4" id="KW-1185">Reference proteome</keyword>
<dbReference type="AlphaFoldDB" id="A0A919XAY4"/>
<dbReference type="PANTHER" id="PTHR21180:SF32">
    <property type="entry name" value="ENDONUCLEASE_EXONUCLEASE_PHOSPHATASE FAMILY DOMAIN-CONTAINING PROTEIN 1"/>
    <property type="match status" value="1"/>
</dbReference>
<evidence type="ECO:0000256" key="1">
    <source>
        <dbReference type="SAM" id="Phobius"/>
    </source>
</evidence>
<dbReference type="GO" id="GO:0003677">
    <property type="term" value="F:DNA binding"/>
    <property type="evidence" value="ECO:0007669"/>
    <property type="project" value="InterPro"/>
</dbReference>
<keyword evidence="1" id="KW-1133">Transmembrane helix</keyword>
<dbReference type="InterPro" id="IPR010994">
    <property type="entry name" value="RuvA_2-like"/>
</dbReference>
<dbReference type="InterPro" id="IPR003583">
    <property type="entry name" value="Hlx-hairpin-Hlx_DNA-bd_motif"/>
</dbReference>
<accession>A0A919XAY4</accession>
<evidence type="ECO:0000313" key="3">
    <source>
        <dbReference type="EMBL" id="GIO27607.1"/>
    </source>
</evidence>
<dbReference type="Proteomes" id="UP000676917">
    <property type="component" value="Unassembled WGS sequence"/>
</dbReference>
<dbReference type="GO" id="GO:0006281">
    <property type="term" value="P:DNA repair"/>
    <property type="evidence" value="ECO:0007669"/>
    <property type="project" value="InterPro"/>
</dbReference>
<protein>
    <submittedName>
        <fullName evidence="3">Competence protein ComEA</fullName>
    </submittedName>
</protein>
<name>A0A919XAY4_9BACI</name>
<dbReference type="PANTHER" id="PTHR21180">
    <property type="entry name" value="ENDONUCLEASE/EXONUCLEASE/PHOSPHATASE FAMILY DOMAIN-CONTAINING PROTEIN 1"/>
    <property type="match status" value="1"/>
</dbReference>
<reference evidence="3" key="1">
    <citation type="submission" date="2021-03" db="EMBL/GenBank/DDBJ databases">
        <title>Antimicrobial resistance genes in bacteria isolated from Japanese honey, and their potential for conferring macrolide and lincosamide resistance in the American foulbrood pathogen Paenibacillus larvae.</title>
        <authorList>
            <person name="Okamoto M."/>
            <person name="Kumagai M."/>
            <person name="Kanamori H."/>
            <person name="Takamatsu D."/>
        </authorList>
    </citation>
    <scope>NUCLEOTIDE SEQUENCE</scope>
    <source>
        <strain evidence="3">J43TS3</strain>
    </source>
</reference>
<organism evidence="3 4">
    <name type="scientific">Ornithinibacillus bavariensis</name>
    <dbReference type="NCBI Taxonomy" id="545502"/>
    <lineage>
        <taxon>Bacteria</taxon>
        <taxon>Bacillati</taxon>
        <taxon>Bacillota</taxon>
        <taxon>Bacilli</taxon>
        <taxon>Bacillales</taxon>
        <taxon>Bacillaceae</taxon>
        <taxon>Ornithinibacillus</taxon>
    </lineage>
</organism>
<dbReference type="Pfam" id="PF12836">
    <property type="entry name" value="HHH_3"/>
    <property type="match status" value="1"/>
</dbReference>
<feature type="domain" description="Helix-hairpin-helix DNA-binding motif class 1" evidence="2">
    <location>
        <begin position="140"/>
        <end position="159"/>
    </location>
</feature>
<dbReference type="SUPFAM" id="SSF47781">
    <property type="entry name" value="RuvA domain 2-like"/>
    <property type="match status" value="1"/>
</dbReference>
<dbReference type="InterPro" id="IPR004509">
    <property type="entry name" value="Competence_ComEA_HhH"/>
</dbReference>
<dbReference type="GO" id="GO:0015628">
    <property type="term" value="P:protein secretion by the type II secretion system"/>
    <property type="evidence" value="ECO:0007669"/>
    <property type="project" value="TreeGrafter"/>
</dbReference>
<gene>
    <name evidence="3" type="primary">comEA</name>
    <name evidence="3" type="ORF">J43TS3_22180</name>
</gene>
<keyword evidence="1" id="KW-0472">Membrane</keyword>
<proteinExistence type="predicted"/>
<dbReference type="Pfam" id="PF10531">
    <property type="entry name" value="SLBB"/>
    <property type="match status" value="1"/>
</dbReference>
<dbReference type="Gene3D" id="1.10.150.310">
    <property type="entry name" value="Tex RuvX-like domain-like"/>
    <property type="match status" value="1"/>
</dbReference>
<dbReference type="NCBIfam" id="TIGR00426">
    <property type="entry name" value="competence protein ComEA helix-hairpin-helix repeat region"/>
    <property type="match status" value="1"/>
</dbReference>
<feature type="transmembrane region" description="Helical" evidence="1">
    <location>
        <begin position="9"/>
        <end position="26"/>
    </location>
</feature>
<dbReference type="InterPro" id="IPR019554">
    <property type="entry name" value="Soluble_ligand-bd"/>
</dbReference>
<keyword evidence="1" id="KW-0812">Transmembrane</keyword>
<comment type="caution">
    <text evidence="3">The sequence shown here is derived from an EMBL/GenBank/DDBJ whole genome shotgun (WGS) entry which is preliminary data.</text>
</comment>
<dbReference type="RefSeq" id="WP_212921087.1">
    <property type="nucleotide sequence ID" value="NZ_BORP01000004.1"/>
</dbReference>
<feature type="domain" description="Helix-hairpin-helix DNA-binding motif class 1" evidence="2">
    <location>
        <begin position="170"/>
        <end position="189"/>
    </location>
</feature>
<dbReference type="Gene3D" id="3.10.560.10">
    <property type="entry name" value="Outer membrane lipoprotein wza domain like"/>
    <property type="match status" value="1"/>
</dbReference>
<dbReference type="GO" id="GO:0015627">
    <property type="term" value="C:type II protein secretion system complex"/>
    <property type="evidence" value="ECO:0007669"/>
    <property type="project" value="TreeGrafter"/>
</dbReference>
<dbReference type="EMBL" id="BORP01000004">
    <property type="protein sequence ID" value="GIO27607.1"/>
    <property type="molecule type" value="Genomic_DNA"/>
</dbReference>
<dbReference type="SMART" id="SM00278">
    <property type="entry name" value="HhH1"/>
    <property type="match status" value="2"/>
</dbReference>
<evidence type="ECO:0000313" key="4">
    <source>
        <dbReference type="Proteomes" id="UP000676917"/>
    </source>
</evidence>
<sequence>MIHLLRKNLFAIGIGITALIVLFFMINREKPSTTIIPLEQETSLPNETNLESNESQLMVDIKGEVMSPGVYDMPSDARVKDVVDAAGGFTKDADQQMINLAQKVLDEMIIIIPKHGEMESDGTSEQSKQGKVRINYASEEEIQQLPGIGPSKARAIIQYREEFGYFKQVEDLLEVSGIGEKTLDALKEEIQIP</sequence>
<evidence type="ECO:0000259" key="2">
    <source>
        <dbReference type="SMART" id="SM00278"/>
    </source>
</evidence>
<dbReference type="InterPro" id="IPR051675">
    <property type="entry name" value="Endo/Exo/Phosphatase_dom_1"/>
</dbReference>